<reference evidence="6" key="1">
    <citation type="submission" date="2023-06" db="EMBL/GenBank/DDBJ databases">
        <title>Genome-scale phylogeny and comparative genomics of the fungal order Sordariales.</title>
        <authorList>
            <consortium name="Lawrence Berkeley National Laboratory"/>
            <person name="Hensen N."/>
            <person name="Bonometti L."/>
            <person name="Westerberg I."/>
            <person name="Brannstrom I.O."/>
            <person name="Guillou S."/>
            <person name="Cros-Aarteil S."/>
            <person name="Calhoun S."/>
            <person name="Haridas S."/>
            <person name="Kuo A."/>
            <person name="Mondo S."/>
            <person name="Pangilinan J."/>
            <person name="Riley R."/>
            <person name="Labutti K."/>
            <person name="Andreopoulos B."/>
            <person name="Lipzen A."/>
            <person name="Chen C."/>
            <person name="Yanf M."/>
            <person name="Daum C."/>
            <person name="Ng V."/>
            <person name="Clum A."/>
            <person name="Steindorff A."/>
            <person name="Ohm R."/>
            <person name="Martin F."/>
            <person name="Silar P."/>
            <person name="Natvig D."/>
            <person name="Lalanne C."/>
            <person name="Gautier V."/>
            <person name="Ament-Velasquez S.L."/>
            <person name="Kruys A."/>
            <person name="Hutchinson M.I."/>
            <person name="Powell A.J."/>
            <person name="Barry K."/>
            <person name="Miller A.N."/>
            <person name="Grigoriev I.V."/>
            <person name="Debuchy R."/>
            <person name="Gladieux P."/>
            <person name="Thoren M.H."/>
            <person name="Johannesson H."/>
        </authorList>
    </citation>
    <scope>NUCLEOTIDE SEQUENCE</scope>
    <source>
        <strain evidence="6">PSN4</strain>
    </source>
</reference>
<protein>
    <submittedName>
        <fullName evidence="6">Protein RTA1</fullName>
    </submittedName>
</protein>
<feature type="transmembrane region" description="Helical" evidence="5">
    <location>
        <begin position="20"/>
        <end position="37"/>
    </location>
</feature>
<name>A0AAJ0F9E0_9PEZI</name>
<dbReference type="GO" id="GO:0016020">
    <property type="term" value="C:membrane"/>
    <property type="evidence" value="ECO:0007669"/>
    <property type="project" value="UniProtKB-SubCell"/>
</dbReference>
<evidence type="ECO:0000256" key="5">
    <source>
        <dbReference type="SAM" id="Phobius"/>
    </source>
</evidence>
<evidence type="ECO:0000313" key="7">
    <source>
        <dbReference type="Proteomes" id="UP001239445"/>
    </source>
</evidence>
<dbReference type="InterPro" id="IPR007568">
    <property type="entry name" value="RTA1"/>
</dbReference>
<proteinExistence type="predicted"/>
<gene>
    <name evidence="6" type="ORF">QBC47DRAFT_436407</name>
</gene>
<evidence type="ECO:0000256" key="2">
    <source>
        <dbReference type="ARBA" id="ARBA00022692"/>
    </source>
</evidence>
<dbReference type="EMBL" id="MU839828">
    <property type="protein sequence ID" value="KAK1758982.1"/>
    <property type="molecule type" value="Genomic_DNA"/>
</dbReference>
<feature type="transmembrane region" description="Helical" evidence="5">
    <location>
        <begin position="44"/>
        <end position="64"/>
    </location>
</feature>
<evidence type="ECO:0000256" key="4">
    <source>
        <dbReference type="ARBA" id="ARBA00023136"/>
    </source>
</evidence>
<dbReference type="Pfam" id="PF04479">
    <property type="entry name" value="RTA1"/>
    <property type="match status" value="1"/>
</dbReference>
<dbReference type="Proteomes" id="UP001239445">
    <property type="component" value="Unassembled WGS sequence"/>
</dbReference>
<dbReference type="PANTHER" id="PTHR31465">
    <property type="entry name" value="PROTEIN RTA1-RELATED"/>
    <property type="match status" value="1"/>
</dbReference>
<keyword evidence="3 5" id="KW-1133">Transmembrane helix</keyword>
<keyword evidence="4 5" id="KW-0472">Membrane</keyword>
<dbReference type="AlphaFoldDB" id="A0AAJ0F9E0"/>
<feature type="transmembrane region" description="Helical" evidence="5">
    <location>
        <begin position="248"/>
        <end position="268"/>
    </location>
</feature>
<sequence>MAEGDPILGSLYIYAPNQVAPILFAIAFACSAAGHIWQCCRYKAFRLVGLHPGCAVLLAVGYALREYGSFNYLFNRANLTVFICSQVFIYICPPALELANYHVLARIFYYVPHLSPLQPGHVMRTFGGLMAIVETLNSVGVSLFANPFAEMSRQRMGKDLVLAAVVIQLVIILIFFAMASIFHIRCARAGFTDTNTALTTSLWALYTSMVLIFVRCIYRLVEKTAFKSVFIRDLEELKQLSPLLRYETFFYVFEATFMLVNSMIWNIWHPGRFLPRDRRVHLTEDGTLVTDEREPIKRSLIENVGSVMTFGVFFRGNEDSKRREWTEMTSSS</sequence>
<evidence type="ECO:0000313" key="6">
    <source>
        <dbReference type="EMBL" id="KAK1758982.1"/>
    </source>
</evidence>
<comment type="subcellular location">
    <subcellularLocation>
        <location evidence="1">Membrane</location>
        <topology evidence="1">Multi-pass membrane protein</topology>
    </subcellularLocation>
</comment>
<comment type="caution">
    <text evidence="6">The sequence shown here is derived from an EMBL/GenBank/DDBJ whole genome shotgun (WGS) entry which is preliminary data.</text>
</comment>
<keyword evidence="7" id="KW-1185">Reference proteome</keyword>
<organism evidence="6 7">
    <name type="scientific">Echria macrotheca</name>
    <dbReference type="NCBI Taxonomy" id="438768"/>
    <lineage>
        <taxon>Eukaryota</taxon>
        <taxon>Fungi</taxon>
        <taxon>Dikarya</taxon>
        <taxon>Ascomycota</taxon>
        <taxon>Pezizomycotina</taxon>
        <taxon>Sordariomycetes</taxon>
        <taxon>Sordariomycetidae</taxon>
        <taxon>Sordariales</taxon>
        <taxon>Schizotheciaceae</taxon>
        <taxon>Echria</taxon>
    </lineage>
</organism>
<evidence type="ECO:0000256" key="1">
    <source>
        <dbReference type="ARBA" id="ARBA00004141"/>
    </source>
</evidence>
<feature type="transmembrane region" description="Helical" evidence="5">
    <location>
        <begin position="160"/>
        <end position="182"/>
    </location>
</feature>
<keyword evidence="2 5" id="KW-0812">Transmembrane</keyword>
<evidence type="ECO:0000256" key="3">
    <source>
        <dbReference type="ARBA" id="ARBA00022989"/>
    </source>
</evidence>
<dbReference type="PANTHER" id="PTHR31465:SF34">
    <property type="entry name" value="DOMAIN PROTEIN, PUTATIVE (AFU_ORTHOLOGUE AFUA_3G00480)-RELATED"/>
    <property type="match status" value="1"/>
</dbReference>
<accession>A0AAJ0F9E0</accession>
<feature type="transmembrane region" description="Helical" evidence="5">
    <location>
        <begin position="202"/>
        <end position="221"/>
    </location>
</feature>